<dbReference type="AlphaFoldDB" id="A0A3N0CAD6"/>
<dbReference type="Pfam" id="PF00441">
    <property type="entry name" value="Acyl-CoA_dh_1"/>
    <property type="match status" value="1"/>
</dbReference>
<evidence type="ECO:0000256" key="2">
    <source>
        <dbReference type="ARBA" id="ARBA00009347"/>
    </source>
</evidence>
<evidence type="ECO:0000256" key="1">
    <source>
        <dbReference type="ARBA" id="ARBA00001974"/>
    </source>
</evidence>
<dbReference type="InterPro" id="IPR018313">
    <property type="entry name" value="SBP_3_CS"/>
</dbReference>
<evidence type="ECO:0000259" key="8">
    <source>
        <dbReference type="Pfam" id="PF02771"/>
    </source>
</evidence>
<dbReference type="RefSeq" id="WP_123229698.1">
    <property type="nucleotide sequence ID" value="NZ_RJSE01000016.1"/>
</dbReference>
<keyword evidence="6" id="KW-0560">Oxidoreductase</keyword>
<dbReference type="OrthoDB" id="7328575at2"/>
<keyword evidence="5" id="KW-0274">FAD</keyword>
<sequence length="302" mass="32017">MHFARTEEQDELAAAVRGMLTKRSGSEAVRAAVATEAGYDTELWSALCEQIGVAALAVPEEYDGFGASLVETAVVLEVLGEFLTPAPLLASTLSTARLLLHGTDEEKAAQLPGLAAGEVRPFTLGRVVLEPAERAESMDQTLRLAVAASATDTPEDLRAISVALTTALQVGTMQRALDMTVAYSQERVQFGRQIGSFQALKHRMADMLVRLEASRSASWGATAAAAAYLSTPDEESAAKLTRLAAVAGSYCSDSLDLIAAETVQLHGGIAITWEHDAHLVFKRAHALAQLNGPAHRLRAALV</sequence>
<dbReference type="PROSITE" id="PS01039">
    <property type="entry name" value="SBP_BACTERIAL_3"/>
    <property type="match status" value="1"/>
</dbReference>
<evidence type="ECO:0000313" key="10">
    <source>
        <dbReference type="Proteomes" id="UP000267128"/>
    </source>
</evidence>
<evidence type="ECO:0000313" key="9">
    <source>
        <dbReference type="EMBL" id="RNL59996.1"/>
    </source>
</evidence>
<dbReference type="PANTHER" id="PTHR43884">
    <property type="entry name" value="ACYL-COA DEHYDROGENASE"/>
    <property type="match status" value="1"/>
</dbReference>
<evidence type="ECO:0000259" key="7">
    <source>
        <dbReference type="Pfam" id="PF00441"/>
    </source>
</evidence>
<name>A0A3N0CAD6_9ACTN</name>
<proteinExistence type="inferred from homology"/>
<dbReference type="EMBL" id="RJSE01000016">
    <property type="protein sequence ID" value="RNL59996.1"/>
    <property type="molecule type" value="Genomic_DNA"/>
</dbReference>
<dbReference type="Proteomes" id="UP000267128">
    <property type="component" value="Unassembled WGS sequence"/>
</dbReference>
<dbReference type="InterPro" id="IPR037069">
    <property type="entry name" value="AcylCoA_DH/ox_N_sf"/>
</dbReference>
<feature type="domain" description="Acyl-CoA dehydrogenase/oxidase N-terminal" evidence="8">
    <location>
        <begin position="6"/>
        <end position="118"/>
    </location>
</feature>
<accession>A0A3N0CAD6</accession>
<feature type="domain" description="Acyl-CoA dehydrogenase/oxidase C-terminal" evidence="7">
    <location>
        <begin position="165"/>
        <end position="294"/>
    </location>
</feature>
<evidence type="ECO:0000256" key="3">
    <source>
        <dbReference type="ARBA" id="ARBA00022630"/>
    </source>
</evidence>
<dbReference type="InterPro" id="IPR036250">
    <property type="entry name" value="AcylCo_DH-like_C"/>
</dbReference>
<gene>
    <name evidence="9" type="ORF">EFK50_21660</name>
</gene>
<reference evidence="9 10" key="1">
    <citation type="submission" date="2018-11" db="EMBL/GenBank/DDBJ databases">
        <authorList>
            <person name="Li F."/>
        </authorList>
    </citation>
    <scope>NUCLEOTIDE SEQUENCE [LARGE SCALE GENOMIC DNA]</scope>
    <source>
        <strain evidence="9 10">Gsoil 097</strain>
    </source>
</reference>
<evidence type="ECO:0000256" key="6">
    <source>
        <dbReference type="ARBA" id="ARBA00023002"/>
    </source>
</evidence>
<organism evidence="9 10">
    <name type="scientific">Nocardioides marmoriginsengisoli</name>
    <dbReference type="NCBI Taxonomy" id="661483"/>
    <lineage>
        <taxon>Bacteria</taxon>
        <taxon>Bacillati</taxon>
        <taxon>Actinomycetota</taxon>
        <taxon>Actinomycetes</taxon>
        <taxon>Propionibacteriales</taxon>
        <taxon>Nocardioidaceae</taxon>
        <taxon>Nocardioides</taxon>
    </lineage>
</organism>
<dbReference type="Pfam" id="PF02771">
    <property type="entry name" value="Acyl-CoA_dh_N"/>
    <property type="match status" value="1"/>
</dbReference>
<dbReference type="InterPro" id="IPR009075">
    <property type="entry name" value="AcylCo_DH/oxidase_C"/>
</dbReference>
<keyword evidence="10" id="KW-1185">Reference proteome</keyword>
<dbReference type="Gene3D" id="1.10.540.10">
    <property type="entry name" value="Acyl-CoA dehydrogenase/oxidase, N-terminal domain"/>
    <property type="match status" value="1"/>
</dbReference>
<dbReference type="GO" id="GO:0003995">
    <property type="term" value="F:acyl-CoA dehydrogenase activity"/>
    <property type="evidence" value="ECO:0007669"/>
    <property type="project" value="TreeGrafter"/>
</dbReference>
<dbReference type="InterPro" id="IPR013786">
    <property type="entry name" value="AcylCoA_DH/ox_N"/>
</dbReference>
<evidence type="ECO:0000256" key="4">
    <source>
        <dbReference type="ARBA" id="ARBA00022729"/>
    </source>
</evidence>
<dbReference type="PANTHER" id="PTHR43884:SF20">
    <property type="entry name" value="ACYL-COA DEHYDROGENASE FADE28"/>
    <property type="match status" value="1"/>
</dbReference>
<keyword evidence="3" id="KW-0285">Flavoprotein</keyword>
<dbReference type="GO" id="GO:0050660">
    <property type="term" value="F:flavin adenine dinucleotide binding"/>
    <property type="evidence" value="ECO:0007669"/>
    <property type="project" value="InterPro"/>
</dbReference>
<protein>
    <submittedName>
        <fullName evidence="9">Acyl-CoA dehydrogenase</fullName>
    </submittedName>
</protein>
<dbReference type="Gene3D" id="1.20.140.10">
    <property type="entry name" value="Butyryl-CoA Dehydrogenase, subunit A, domain 3"/>
    <property type="match status" value="1"/>
</dbReference>
<keyword evidence="4" id="KW-0732">Signal</keyword>
<dbReference type="InterPro" id="IPR009100">
    <property type="entry name" value="AcylCoA_DH/oxidase_NM_dom_sf"/>
</dbReference>
<dbReference type="SUPFAM" id="SSF47203">
    <property type="entry name" value="Acyl-CoA dehydrogenase C-terminal domain-like"/>
    <property type="match status" value="1"/>
</dbReference>
<dbReference type="SUPFAM" id="SSF56645">
    <property type="entry name" value="Acyl-CoA dehydrogenase NM domain-like"/>
    <property type="match status" value="1"/>
</dbReference>
<comment type="cofactor">
    <cofactor evidence="1">
        <name>FAD</name>
        <dbReference type="ChEBI" id="CHEBI:57692"/>
    </cofactor>
</comment>
<comment type="similarity">
    <text evidence="2">Belongs to the acyl-CoA dehydrogenase family.</text>
</comment>
<comment type="caution">
    <text evidence="9">The sequence shown here is derived from an EMBL/GenBank/DDBJ whole genome shotgun (WGS) entry which is preliminary data.</text>
</comment>
<evidence type="ECO:0000256" key="5">
    <source>
        <dbReference type="ARBA" id="ARBA00022827"/>
    </source>
</evidence>